<feature type="chain" id="PRO_5043324641" description="SH3 domain-containing protein" evidence="1">
    <location>
        <begin position="22"/>
        <end position="322"/>
    </location>
</feature>
<dbReference type="RefSeq" id="WP_308992268.1">
    <property type="nucleotide sequence ID" value="NZ_CP155618.1"/>
</dbReference>
<dbReference type="AlphaFoldDB" id="A0AAU7EFD7"/>
<keyword evidence="1" id="KW-0732">Signal</keyword>
<reference evidence="2" key="1">
    <citation type="submission" date="2024-04" db="EMBL/GenBank/DDBJ databases">
        <title>Mariniflexile litorale, isolated from the shallow sediments of the Sea of Japan.</title>
        <authorList>
            <person name="Romanenko L."/>
            <person name="Isaeva M."/>
        </authorList>
    </citation>
    <scope>NUCLEOTIDE SEQUENCE [LARGE SCALE GENOMIC DNA]</scope>
    <source>
        <strain evidence="2">KMM 9835</strain>
    </source>
</reference>
<organism evidence="2 3">
    <name type="scientific">Mariniflexile litorale</name>
    <dbReference type="NCBI Taxonomy" id="3045158"/>
    <lineage>
        <taxon>Bacteria</taxon>
        <taxon>Pseudomonadati</taxon>
        <taxon>Bacteroidota</taxon>
        <taxon>Flavobacteriia</taxon>
        <taxon>Flavobacteriales</taxon>
        <taxon>Flavobacteriaceae</taxon>
        <taxon>Mariniflexile</taxon>
    </lineage>
</organism>
<name>A0AAU7EFD7_9FLAO</name>
<evidence type="ECO:0000313" key="3">
    <source>
        <dbReference type="Proteomes" id="UP001224325"/>
    </source>
</evidence>
<dbReference type="Gene3D" id="2.30.30.40">
    <property type="entry name" value="SH3 Domains"/>
    <property type="match status" value="1"/>
</dbReference>
<feature type="signal peptide" evidence="1">
    <location>
        <begin position="1"/>
        <end position="21"/>
    </location>
</feature>
<sequence>MTKYIALIFLSLAINASSQEANIVSEFSQEGSLYRSLNNSSDVLTDFKSGDACVVVGYFGKEIYKVKYNDLVGFVDSQYLVVNEAVMDLYYDFQDSERLRIMTEEKKRKADVQIIIKEGEEEQKRLELKEFERIKALELVEKRRLDSIVNIKIEENKQVEIKAVPNKVEEKLNKEELLEKKDVLSTCDYSMNEYDTIDRIKIVRTIPYILNKDLTIELFKRGRSTNVFFNLSEDLGCASYLPSNRSSVKVILENNQTITFYHSWDMDCGEFSFRGNLSNSQIRSLKRASIQSIYLKGTKETRHITDITYKTFFIERLDCLDI</sequence>
<evidence type="ECO:0008006" key="4">
    <source>
        <dbReference type="Google" id="ProtNLM"/>
    </source>
</evidence>
<gene>
    <name evidence="2" type="ORF">QLS71_018380</name>
</gene>
<proteinExistence type="predicted"/>
<accession>A0AAU7EFD7</accession>
<dbReference type="Proteomes" id="UP001224325">
    <property type="component" value="Chromosome"/>
</dbReference>
<evidence type="ECO:0000313" key="2">
    <source>
        <dbReference type="EMBL" id="XBL14266.1"/>
    </source>
</evidence>
<keyword evidence="3" id="KW-1185">Reference proteome</keyword>
<dbReference type="KEGG" id="mlil:QLS71_018380"/>
<protein>
    <recommendedName>
        <fullName evidence="4">SH3 domain-containing protein</fullName>
    </recommendedName>
</protein>
<dbReference type="EMBL" id="CP155618">
    <property type="protein sequence ID" value="XBL14266.1"/>
    <property type="molecule type" value="Genomic_DNA"/>
</dbReference>
<evidence type="ECO:0000256" key="1">
    <source>
        <dbReference type="SAM" id="SignalP"/>
    </source>
</evidence>